<dbReference type="EMBL" id="LAZR01046965">
    <property type="protein sequence ID" value="KKK95318.1"/>
    <property type="molecule type" value="Genomic_DNA"/>
</dbReference>
<dbReference type="AlphaFoldDB" id="A0A0F8ZN82"/>
<gene>
    <name evidence="2" type="ORF">LCGC14_2674060</name>
</gene>
<proteinExistence type="predicted"/>
<comment type="caution">
    <text evidence="2">The sequence shown here is derived from an EMBL/GenBank/DDBJ whole genome shotgun (WGS) entry which is preliminary data.</text>
</comment>
<organism evidence="2">
    <name type="scientific">marine sediment metagenome</name>
    <dbReference type="NCBI Taxonomy" id="412755"/>
    <lineage>
        <taxon>unclassified sequences</taxon>
        <taxon>metagenomes</taxon>
        <taxon>ecological metagenomes</taxon>
    </lineage>
</organism>
<sequence length="37" mass="4118">LQYVEKIDEPREPISGAAAFVNVIIAGVLIYGIWSWV</sequence>
<feature type="transmembrane region" description="Helical" evidence="1">
    <location>
        <begin position="14"/>
        <end position="34"/>
    </location>
</feature>
<name>A0A0F8ZN82_9ZZZZ</name>
<accession>A0A0F8ZN82</accession>
<feature type="non-terminal residue" evidence="2">
    <location>
        <position position="1"/>
    </location>
</feature>
<protein>
    <submittedName>
        <fullName evidence="2">Uncharacterized protein</fullName>
    </submittedName>
</protein>
<keyword evidence="1" id="KW-0812">Transmembrane</keyword>
<evidence type="ECO:0000256" key="1">
    <source>
        <dbReference type="SAM" id="Phobius"/>
    </source>
</evidence>
<reference evidence="2" key="1">
    <citation type="journal article" date="2015" name="Nature">
        <title>Complex archaea that bridge the gap between prokaryotes and eukaryotes.</title>
        <authorList>
            <person name="Spang A."/>
            <person name="Saw J.H."/>
            <person name="Jorgensen S.L."/>
            <person name="Zaremba-Niedzwiedzka K."/>
            <person name="Martijn J."/>
            <person name="Lind A.E."/>
            <person name="van Eijk R."/>
            <person name="Schleper C."/>
            <person name="Guy L."/>
            <person name="Ettema T.J."/>
        </authorList>
    </citation>
    <scope>NUCLEOTIDE SEQUENCE</scope>
</reference>
<keyword evidence="1" id="KW-1133">Transmembrane helix</keyword>
<evidence type="ECO:0000313" key="2">
    <source>
        <dbReference type="EMBL" id="KKK95318.1"/>
    </source>
</evidence>
<keyword evidence="1" id="KW-0472">Membrane</keyword>